<organism evidence="10 11">
    <name type="scientific">Nonomuraea spiralis</name>
    <dbReference type="NCBI Taxonomy" id="46182"/>
    <lineage>
        <taxon>Bacteria</taxon>
        <taxon>Bacillati</taxon>
        <taxon>Actinomycetota</taxon>
        <taxon>Actinomycetes</taxon>
        <taxon>Streptosporangiales</taxon>
        <taxon>Streptosporangiaceae</taxon>
        <taxon>Nonomuraea</taxon>
    </lineage>
</organism>
<dbReference type="RefSeq" id="WP_189648549.1">
    <property type="nucleotide sequence ID" value="NZ_BMRC01000007.1"/>
</dbReference>
<sequence>MTLPADSHVHSEWSWDAPNGDMERSCARAVELGLPAIAFTEHVDHTVWTVAPGALDGYDHLLALTSPDGHLTPPAFDAAGYLAAVERCRERFPGLRILSGLEVGEPHRHADAVAGVLAAGGFDRVLGSLHSLPAGEGFSEPPGLYASRPAAEVVRDYLAEIPEVVAGSDAFAVLAHVDYPVRYWPVETAGPFDPKAFEEEFRHALRVTAGSGRALEINTVVPLHATLLGWWREEGGQAVTFGSDAHEPSVVARRFREAADLAWAHGFRPGRDPYDFWGRTG</sequence>
<dbReference type="Pfam" id="PF02811">
    <property type="entry name" value="PHP"/>
    <property type="match status" value="1"/>
</dbReference>
<evidence type="ECO:0000256" key="1">
    <source>
        <dbReference type="ARBA" id="ARBA00004970"/>
    </source>
</evidence>
<keyword evidence="4 8" id="KW-0028">Amino-acid biosynthesis</keyword>
<accession>A0ABV5IVK7</accession>
<dbReference type="InterPro" id="IPR004013">
    <property type="entry name" value="PHP_dom"/>
</dbReference>
<dbReference type="EMBL" id="JBHMEI010000067">
    <property type="protein sequence ID" value="MFB9208053.1"/>
    <property type="molecule type" value="Genomic_DNA"/>
</dbReference>
<dbReference type="PANTHER" id="PTHR21039">
    <property type="entry name" value="HISTIDINOL PHOSPHATASE-RELATED"/>
    <property type="match status" value="1"/>
</dbReference>
<dbReference type="InterPro" id="IPR010140">
    <property type="entry name" value="Histidinol_P_phosphatase_HisJ"/>
</dbReference>
<comment type="catalytic activity">
    <reaction evidence="7 8">
        <text>L-histidinol phosphate + H2O = L-histidinol + phosphate</text>
        <dbReference type="Rhea" id="RHEA:14465"/>
        <dbReference type="ChEBI" id="CHEBI:15377"/>
        <dbReference type="ChEBI" id="CHEBI:43474"/>
        <dbReference type="ChEBI" id="CHEBI:57699"/>
        <dbReference type="ChEBI" id="CHEBI:57980"/>
        <dbReference type="EC" id="3.1.3.15"/>
    </reaction>
</comment>
<dbReference type="EC" id="3.1.3.15" evidence="3 8"/>
<keyword evidence="11" id="KW-1185">Reference proteome</keyword>
<evidence type="ECO:0000256" key="4">
    <source>
        <dbReference type="ARBA" id="ARBA00022605"/>
    </source>
</evidence>
<evidence type="ECO:0000256" key="5">
    <source>
        <dbReference type="ARBA" id="ARBA00022801"/>
    </source>
</evidence>
<evidence type="ECO:0000313" key="10">
    <source>
        <dbReference type="EMBL" id="MFB9208053.1"/>
    </source>
</evidence>
<evidence type="ECO:0000256" key="3">
    <source>
        <dbReference type="ARBA" id="ARBA00013085"/>
    </source>
</evidence>
<dbReference type="Gene3D" id="3.20.20.140">
    <property type="entry name" value="Metal-dependent hydrolases"/>
    <property type="match status" value="1"/>
</dbReference>
<dbReference type="Proteomes" id="UP001589647">
    <property type="component" value="Unassembled WGS sequence"/>
</dbReference>
<keyword evidence="5 8" id="KW-0378">Hydrolase</keyword>
<gene>
    <name evidence="10" type="ORF">ACFFV7_43210</name>
</gene>
<keyword evidence="6 8" id="KW-0368">Histidine biosynthesis</keyword>
<feature type="domain" description="PHP" evidence="9">
    <location>
        <begin position="6"/>
        <end position="219"/>
    </location>
</feature>
<reference evidence="10 11" key="1">
    <citation type="submission" date="2024-09" db="EMBL/GenBank/DDBJ databases">
        <authorList>
            <person name="Sun Q."/>
            <person name="Mori K."/>
        </authorList>
    </citation>
    <scope>NUCLEOTIDE SEQUENCE [LARGE SCALE GENOMIC DNA]</scope>
    <source>
        <strain evidence="10 11">CCM 3426</strain>
    </source>
</reference>
<name>A0ABV5IVK7_9ACTN</name>
<evidence type="ECO:0000256" key="7">
    <source>
        <dbReference type="ARBA" id="ARBA00049158"/>
    </source>
</evidence>
<comment type="caution">
    <text evidence="10">The sequence shown here is derived from an EMBL/GenBank/DDBJ whole genome shotgun (WGS) entry which is preliminary data.</text>
</comment>
<dbReference type="InterPro" id="IPR016195">
    <property type="entry name" value="Pol/histidinol_Pase-like"/>
</dbReference>
<evidence type="ECO:0000256" key="2">
    <source>
        <dbReference type="ARBA" id="ARBA00009152"/>
    </source>
</evidence>
<evidence type="ECO:0000256" key="8">
    <source>
        <dbReference type="RuleBase" id="RU366003"/>
    </source>
</evidence>
<comment type="pathway">
    <text evidence="1 8">Amino-acid biosynthesis; L-histidine biosynthesis; L-histidine from 5-phospho-alpha-D-ribose 1-diphosphate: step 8/9.</text>
</comment>
<evidence type="ECO:0000313" key="11">
    <source>
        <dbReference type="Proteomes" id="UP001589647"/>
    </source>
</evidence>
<dbReference type="SUPFAM" id="SSF89550">
    <property type="entry name" value="PHP domain-like"/>
    <property type="match status" value="1"/>
</dbReference>
<evidence type="ECO:0000259" key="9">
    <source>
        <dbReference type="Pfam" id="PF02811"/>
    </source>
</evidence>
<evidence type="ECO:0000256" key="6">
    <source>
        <dbReference type="ARBA" id="ARBA00023102"/>
    </source>
</evidence>
<protein>
    <recommendedName>
        <fullName evidence="3 8">Histidinol-phosphatase</fullName>
        <shortName evidence="8">HolPase</shortName>
        <ecNumber evidence="3 8">3.1.3.15</ecNumber>
    </recommendedName>
</protein>
<comment type="similarity">
    <text evidence="2 8">Belongs to the PHP hydrolase family. HisK subfamily.</text>
</comment>
<dbReference type="PANTHER" id="PTHR21039:SF0">
    <property type="entry name" value="HISTIDINOL-PHOSPHATASE"/>
    <property type="match status" value="1"/>
</dbReference>
<proteinExistence type="inferred from homology"/>